<sequence length="456" mass="51339">MIFSHLDQRVQEERKDGLPPQPETTKREKYPLLFVCKRFNGVVRRQLVPYFRNAHNHELLQQFTHWLECDPSLGSQVREIEVADHGYCPGITGVMIERAVKELSRRQASGLPKWQEVCLDAGRDGFSLQYAHEIEIAALLVQTPNVESLTMHIGRRSEGFNYSLNFTRQLGQPCSTVIDGAPHDRSFLPRLRTLVMKNLGKDVPIQKISSFPPGTVRRFEVERVALRTCTLLGEPLWQPRSNDVEVLAFKHERGGDQSMNDVINVVRACKALKSFTYEVQSPAGSSDPPEDPNRVLELLEHGLRGHRATLETLSIYISQPMQTAQVASIELFSLAPYTVLKHVNIPLSTILTHTWDMPINNDHEPSPALRNPNDLFPSCLQTLSINGIGSLDWGLALNILGSVVKAKDDGFRHFRSIQLVSNDDLPQKYHQTIRSLGEILGHMGVAMRLVVVKGTT</sequence>
<dbReference type="EMBL" id="JBBWRZ010000002">
    <property type="protein sequence ID" value="KAK8244475.1"/>
    <property type="molecule type" value="Genomic_DNA"/>
</dbReference>
<gene>
    <name evidence="3" type="ORF">HDK90DRAFT_159520</name>
</gene>
<proteinExistence type="predicted"/>
<reference evidence="3 4" key="1">
    <citation type="submission" date="2024-04" db="EMBL/GenBank/DDBJ databases">
        <title>Phyllosticta paracitricarpa is synonymous to the EU quarantine fungus P. citricarpa based on phylogenomic analyses.</title>
        <authorList>
            <consortium name="Lawrence Berkeley National Laboratory"/>
            <person name="Van Ingen-Buijs V.A."/>
            <person name="Van Westerhoven A.C."/>
            <person name="Haridas S."/>
            <person name="Skiadas P."/>
            <person name="Martin F."/>
            <person name="Groenewald J.Z."/>
            <person name="Crous P.W."/>
            <person name="Seidl M.F."/>
        </authorList>
    </citation>
    <scope>NUCLEOTIDE SEQUENCE [LARGE SCALE GENOMIC DNA]</scope>
    <source>
        <strain evidence="3 4">CBS 123374</strain>
    </source>
</reference>
<feature type="domain" description="Leucine-rich repeat" evidence="2">
    <location>
        <begin position="264"/>
        <end position="409"/>
    </location>
</feature>
<evidence type="ECO:0000313" key="4">
    <source>
        <dbReference type="Proteomes" id="UP001492380"/>
    </source>
</evidence>
<feature type="region of interest" description="Disordered" evidence="1">
    <location>
        <begin position="1"/>
        <end position="25"/>
    </location>
</feature>
<evidence type="ECO:0000259" key="2">
    <source>
        <dbReference type="Pfam" id="PF24969"/>
    </source>
</evidence>
<organism evidence="3 4">
    <name type="scientific">Phyllosticta capitalensis</name>
    <dbReference type="NCBI Taxonomy" id="121624"/>
    <lineage>
        <taxon>Eukaryota</taxon>
        <taxon>Fungi</taxon>
        <taxon>Dikarya</taxon>
        <taxon>Ascomycota</taxon>
        <taxon>Pezizomycotina</taxon>
        <taxon>Dothideomycetes</taxon>
        <taxon>Dothideomycetes incertae sedis</taxon>
        <taxon>Botryosphaeriales</taxon>
        <taxon>Phyllostictaceae</taxon>
        <taxon>Phyllosticta</taxon>
    </lineage>
</organism>
<dbReference type="Pfam" id="PF24969">
    <property type="entry name" value="LRR_15"/>
    <property type="match status" value="1"/>
</dbReference>
<evidence type="ECO:0000256" key="1">
    <source>
        <dbReference type="SAM" id="MobiDB-lite"/>
    </source>
</evidence>
<dbReference type="Proteomes" id="UP001492380">
    <property type="component" value="Unassembled WGS sequence"/>
</dbReference>
<name>A0ABR1Z0I2_9PEZI</name>
<comment type="caution">
    <text evidence="3">The sequence shown here is derived from an EMBL/GenBank/DDBJ whole genome shotgun (WGS) entry which is preliminary data.</text>
</comment>
<protein>
    <recommendedName>
        <fullName evidence="2">Leucine-rich repeat domain-containing protein</fullName>
    </recommendedName>
</protein>
<dbReference type="InterPro" id="IPR056867">
    <property type="entry name" value="LRR_15"/>
</dbReference>
<feature type="compositionally biased region" description="Basic and acidic residues" evidence="1">
    <location>
        <begin position="1"/>
        <end position="17"/>
    </location>
</feature>
<accession>A0ABR1Z0I2</accession>
<keyword evidence="4" id="KW-1185">Reference proteome</keyword>
<evidence type="ECO:0000313" key="3">
    <source>
        <dbReference type="EMBL" id="KAK8244475.1"/>
    </source>
</evidence>